<dbReference type="AlphaFoldDB" id="A0A140L982"/>
<organism evidence="2 3">
    <name type="scientific">Thermotalea metallivorans</name>
    <dbReference type="NCBI Taxonomy" id="520762"/>
    <lineage>
        <taxon>Bacteria</taxon>
        <taxon>Bacillati</taxon>
        <taxon>Bacillota</taxon>
        <taxon>Clostridia</taxon>
        <taxon>Peptostreptococcales</taxon>
        <taxon>Thermotaleaceae</taxon>
        <taxon>Thermotalea</taxon>
    </lineage>
</organism>
<accession>A0A140L982</accession>
<dbReference type="RefSeq" id="WP_068555015.1">
    <property type="nucleotide sequence ID" value="NZ_LOEE01000019.1"/>
</dbReference>
<evidence type="ECO:0000313" key="3">
    <source>
        <dbReference type="Proteomes" id="UP000070456"/>
    </source>
</evidence>
<feature type="signal peptide" evidence="1">
    <location>
        <begin position="1"/>
        <end position="26"/>
    </location>
</feature>
<comment type="caution">
    <text evidence="2">The sequence shown here is derived from an EMBL/GenBank/DDBJ whole genome shotgun (WGS) entry which is preliminary data.</text>
</comment>
<keyword evidence="3" id="KW-1185">Reference proteome</keyword>
<name>A0A140L982_9FIRM</name>
<dbReference type="EMBL" id="LOEE01000019">
    <property type="protein sequence ID" value="KXG77107.1"/>
    <property type="molecule type" value="Genomic_DNA"/>
</dbReference>
<dbReference type="STRING" id="520762.AN619_06370"/>
<dbReference type="Proteomes" id="UP000070456">
    <property type="component" value="Unassembled WGS sequence"/>
</dbReference>
<sequence length="143" mass="15488">MSKKRFLSFALSILLILSVLTSTALATGETSATPESVVSIQYVYINQASTSLTISASGTATVYGYVQKTPAGKNIYLTSTLQRYSNGSWTDVKSWSKSSTSSSASILETYQVSSGTYRVETYYYVSGDGGYESDTIYSKTVTY</sequence>
<reference evidence="2 3" key="1">
    <citation type="submission" date="2015-12" db="EMBL/GenBank/DDBJ databases">
        <title>Draft genome sequence of the thermoanaerobe Thermotalea metallivorans, an isolate from the runoff channel of the Great Artesian Basin, Australia.</title>
        <authorList>
            <person name="Patel B.K."/>
        </authorList>
    </citation>
    <scope>NUCLEOTIDE SEQUENCE [LARGE SCALE GENOMIC DNA]</scope>
    <source>
        <strain evidence="2 3">B2-1</strain>
    </source>
</reference>
<dbReference type="OrthoDB" id="1954687at2"/>
<proteinExistence type="predicted"/>
<feature type="chain" id="PRO_5007491595" evidence="1">
    <location>
        <begin position="27"/>
        <end position="143"/>
    </location>
</feature>
<evidence type="ECO:0000256" key="1">
    <source>
        <dbReference type="SAM" id="SignalP"/>
    </source>
</evidence>
<gene>
    <name evidence="2" type="ORF">AN619_06370</name>
</gene>
<protein>
    <submittedName>
        <fullName evidence="2">Uncharacterized protein</fullName>
    </submittedName>
</protein>
<keyword evidence="1" id="KW-0732">Signal</keyword>
<evidence type="ECO:0000313" key="2">
    <source>
        <dbReference type="EMBL" id="KXG77107.1"/>
    </source>
</evidence>
<dbReference type="PATRIC" id="fig|520762.4.peg.714"/>